<dbReference type="OrthoDB" id="9806150at2"/>
<protein>
    <submittedName>
        <fullName evidence="3">NUDIX hydrolase</fullName>
    </submittedName>
</protein>
<dbReference type="GO" id="GO:0019693">
    <property type="term" value="P:ribose phosphate metabolic process"/>
    <property type="evidence" value="ECO:0007669"/>
    <property type="project" value="TreeGrafter"/>
</dbReference>
<comment type="caution">
    <text evidence="3">The sequence shown here is derived from an EMBL/GenBank/DDBJ whole genome shotgun (WGS) entry which is preliminary data.</text>
</comment>
<evidence type="ECO:0000313" key="4">
    <source>
        <dbReference type="Proteomes" id="UP000292373"/>
    </source>
</evidence>
<reference evidence="3 4" key="1">
    <citation type="submission" date="2019-01" db="EMBL/GenBank/DDBJ databases">
        <title>Lactibacter flavus gen. nov., sp. nov., a novel bacterium of the family Propionibacteriaceae isolated from raw milk and dairy products.</title>
        <authorList>
            <person name="Huptas C."/>
            <person name="Wenning M."/>
            <person name="Breitenwieser F."/>
            <person name="Doll E."/>
            <person name="Von Neubeck M."/>
            <person name="Busse H.-J."/>
            <person name="Scherer S."/>
        </authorList>
    </citation>
    <scope>NUCLEOTIDE SEQUENCE [LARGE SCALE GENOMIC DNA]</scope>
    <source>
        <strain evidence="3 4">KCTC 33808</strain>
    </source>
</reference>
<dbReference type="GO" id="GO:0016787">
    <property type="term" value="F:hydrolase activity"/>
    <property type="evidence" value="ECO:0007669"/>
    <property type="project" value="UniProtKB-KW"/>
</dbReference>
<dbReference type="EMBL" id="SDMQ01000018">
    <property type="protein sequence ID" value="TBT82742.1"/>
    <property type="molecule type" value="Genomic_DNA"/>
</dbReference>
<evidence type="ECO:0000313" key="3">
    <source>
        <dbReference type="EMBL" id="TBT82742.1"/>
    </source>
</evidence>
<feature type="domain" description="Nudix hydrolase" evidence="2">
    <location>
        <begin position="58"/>
        <end position="198"/>
    </location>
</feature>
<keyword evidence="1 3" id="KW-0378">Hydrolase</keyword>
<dbReference type="GO" id="GO:0006753">
    <property type="term" value="P:nucleoside phosphate metabolic process"/>
    <property type="evidence" value="ECO:0007669"/>
    <property type="project" value="TreeGrafter"/>
</dbReference>
<dbReference type="InterPro" id="IPR000086">
    <property type="entry name" value="NUDIX_hydrolase_dom"/>
</dbReference>
<dbReference type="PROSITE" id="PS51462">
    <property type="entry name" value="NUDIX"/>
    <property type="match status" value="1"/>
</dbReference>
<dbReference type="GO" id="GO:0005829">
    <property type="term" value="C:cytosol"/>
    <property type="evidence" value="ECO:0007669"/>
    <property type="project" value="TreeGrafter"/>
</dbReference>
<dbReference type="Proteomes" id="UP000292373">
    <property type="component" value="Unassembled WGS sequence"/>
</dbReference>
<sequence>MNEPVVTSLRVLSGDEVRDEPLAWPVRSHTLLGGGLVSDFVRDEVETPAGEVMKRDYLLHPGAVGIIALDDAERVVVVRQLRHPVGFRLIEPPAGLIDAGETSWLAVARRELAEEVELAASDWRILVDYMTSPGCLQEALRVFLARGLSRVGRPDGFIVEHEEADMEVCLVPLDDLVDAIYAGRVQNPTMVVGALAAYAALRTGRVDALRAADAPWPARDAKQARDARIHALGGETRPR</sequence>
<dbReference type="AlphaFoldDB" id="A0A4Q9KAW8"/>
<dbReference type="PANTHER" id="PTHR11839">
    <property type="entry name" value="UDP/ADP-SUGAR PYROPHOSPHATASE"/>
    <property type="match status" value="1"/>
</dbReference>
<dbReference type="Gene3D" id="3.90.79.10">
    <property type="entry name" value="Nucleoside Triphosphate Pyrophosphohydrolase"/>
    <property type="match status" value="1"/>
</dbReference>
<organism evidence="3 4">
    <name type="scientific">Propioniciclava sinopodophylli</name>
    <dbReference type="NCBI Taxonomy" id="1837344"/>
    <lineage>
        <taxon>Bacteria</taxon>
        <taxon>Bacillati</taxon>
        <taxon>Actinomycetota</taxon>
        <taxon>Actinomycetes</taxon>
        <taxon>Propionibacteriales</taxon>
        <taxon>Propionibacteriaceae</taxon>
        <taxon>Propioniciclava</taxon>
    </lineage>
</organism>
<name>A0A4Q9KAW8_9ACTN</name>
<gene>
    <name evidence="3" type="ORF">ET989_13710</name>
</gene>
<evidence type="ECO:0000259" key="2">
    <source>
        <dbReference type="PROSITE" id="PS51462"/>
    </source>
</evidence>
<dbReference type="InterPro" id="IPR015797">
    <property type="entry name" value="NUDIX_hydrolase-like_dom_sf"/>
</dbReference>
<keyword evidence="4" id="KW-1185">Reference proteome</keyword>
<proteinExistence type="predicted"/>
<dbReference type="SUPFAM" id="SSF55811">
    <property type="entry name" value="Nudix"/>
    <property type="match status" value="1"/>
</dbReference>
<dbReference type="Pfam" id="PF00293">
    <property type="entry name" value="NUDIX"/>
    <property type="match status" value="1"/>
</dbReference>
<accession>A0A4Q9KAW8</accession>
<dbReference type="PANTHER" id="PTHR11839:SF31">
    <property type="entry name" value="ADP-RIBOSE PYROPHOSPHATASE"/>
    <property type="match status" value="1"/>
</dbReference>
<evidence type="ECO:0000256" key="1">
    <source>
        <dbReference type="ARBA" id="ARBA00022801"/>
    </source>
</evidence>